<name>A0AAN8FKF4_TRICO</name>
<comment type="caution">
    <text evidence="3">The sequence shown here is derived from an EMBL/GenBank/DDBJ whole genome shotgun (WGS) entry which is preliminary data.</text>
</comment>
<feature type="transmembrane region" description="Helical" evidence="2">
    <location>
        <begin position="292"/>
        <end position="315"/>
    </location>
</feature>
<keyword evidence="4" id="KW-1185">Reference proteome</keyword>
<evidence type="ECO:0000313" key="3">
    <source>
        <dbReference type="EMBL" id="KAK5978275.1"/>
    </source>
</evidence>
<dbReference type="GO" id="GO:0008194">
    <property type="term" value="F:UDP-glycosyltransferase activity"/>
    <property type="evidence" value="ECO:0007669"/>
    <property type="project" value="InterPro"/>
</dbReference>
<dbReference type="SUPFAM" id="SSF53756">
    <property type="entry name" value="UDP-Glycosyltransferase/glycogen phosphorylase"/>
    <property type="match status" value="1"/>
</dbReference>
<sequence length="317" mass="35792">MNTVMNESWDLVIADELFAVPSYALAMKAHSRGRPFVTLSTCIPTNLMKYHLALGTPFSLRPSMYHRIAIPFDIEQFADRLHSVLRETYQAVRTQYVTGHVAVQVCHPTVTSSSIGNYSKECGKETDFCYNATAEVASFSTLQKAGCNTLICQYSMNECIEKNITGIPVTFCCCNGTDYCNKREQTCFSVKDTICGAVPVVYIPLFAEQSHNGEVARAAGFAEVLLKSSLTADLIERAVRKVSETPRYKKSVVRIKTYYLDRIIPSLDLAEFYIRRALKSSPRPPVFKRKGMYISVFCHTFCEYIFISLLLLFMICR</sequence>
<dbReference type="Proteomes" id="UP001331761">
    <property type="component" value="Unassembled WGS sequence"/>
</dbReference>
<dbReference type="EMBL" id="WIXE01009622">
    <property type="protein sequence ID" value="KAK5978275.1"/>
    <property type="molecule type" value="Genomic_DNA"/>
</dbReference>
<reference evidence="3 4" key="1">
    <citation type="submission" date="2019-10" db="EMBL/GenBank/DDBJ databases">
        <title>Assembly and Annotation for the nematode Trichostrongylus colubriformis.</title>
        <authorList>
            <person name="Martin J."/>
        </authorList>
    </citation>
    <scope>NUCLEOTIDE SEQUENCE [LARGE SCALE GENOMIC DNA]</scope>
    <source>
        <strain evidence="3">G859</strain>
        <tissue evidence="3">Whole worm</tissue>
    </source>
</reference>
<gene>
    <name evidence="3" type="ORF">GCK32_016015</name>
</gene>
<keyword evidence="2" id="KW-0472">Membrane</keyword>
<dbReference type="Pfam" id="PF00201">
    <property type="entry name" value="UDPGT"/>
    <property type="match status" value="1"/>
</dbReference>
<evidence type="ECO:0000313" key="4">
    <source>
        <dbReference type="Proteomes" id="UP001331761"/>
    </source>
</evidence>
<dbReference type="InterPro" id="IPR002213">
    <property type="entry name" value="UDP_glucos_trans"/>
</dbReference>
<keyword evidence="2" id="KW-1133">Transmembrane helix</keyword>
<accession>A0AAN8FKF4</accession>
<protein>
    <submittedName>
        <fullName evidence="3">Uncharacterized protein</fullName>
    </submittedName>
</protein>
<evidence type="ECO:0000256" key="1">
    <source>
        <dbReference type="ARBA" id="ARBA00022679"/>
    </source>
</evidence>
<keyword evidence="1" id="KW-0808">Transferase</keyword>
<dbReference type="AlphaFoldDB" id="A0AAN8FKF4"/>
<proteinExistence type="predicted"/>
<dbReference type="PANTHER" id="PTHR21749">
    <property type="entry name" value="PRION-LIKE- Q/N-RICH -DOMAIN-BEARING PROTEIN PROTEIN 24"/>
    <property type="match status" value="1"/>
</dbReference>
<keyword evidence="2" id="KW-0812">Transmembrane</keyword>
<dbReference type="PANTHER" id="PTHR21749:SF3">
    <property type="entry name" value="ACTIVIN_RECP DOMAIN-CONTAINING PROTEIN"/>
    <property type="match status" value="1"/>
</dbReference>
<evidence type="ECO:0000256" key="2">
    <source>
        <dbReference type="SAM" id="Phobius"/>
    </source>
</evidence>
<dbReference type="Gene3D" id="3.40.50.2000">
    <property type="entry name" value="Glycogen Phosphorylase B"/>
    <property type="match status" value="1"/>
</dbReference>
<organism evidence="3 4">
    <name type="scientific">Trichostrongylus colubriformis</name>
    <name type="common">Black scour worm</name>
    <dbReference type="NCBI Taxonomy" id="6319"/>
    <lineage>
        <taxon>Eukaryota</taxon>
        <taxon>Metazoa</taxon>
        <taxon>Ecdysozoa</taxon>
        <taxon>Nematoda</taxon>
        <taxon>Chromadorea</taxon>
        <taxon>Rhabditida</taxon>
        <taxon>Rhabditina</taxon>
        <taxon>Rhabditomorpha</taxon>
        <taxon>Strongyloidea</taxon>
        <taxon>Trichostrongylidae</taxon>
        <taxon>Trichostrongylus</taxon>
    </lineage>
</organism>